<name>A0ABD5IWF9_9BACL</name>
<evidence type="ECO:0000313" key="1">
    <source>
        <dbReference type="EMBL" id="MED5052677.1"/>
    </source>
</evidence>
<comment type="caution">
    <text evidence="1">The sequence shown here is derived from an EMBL/GenBank/DDBJ whole genome shotgun (WGS) entry which is preliminary data.</text>
</comment>
<organism evidence="1 2">
    <name type="scientific">Anoxybacteroides rupiense</name>
    <dbReference type="NCBI Taxonomy" id="311460"/>
    <lineage>
        <taxon>Bacteria</taxon>
        <taxon>Bacillati</taxon>
        <taxon>Bacillota</taxon>
        <taxon>Bacilli</taxon>
        <taxon>Bacillales</taxon>
        <taxon>Anoxybacillaceae</taxon>
        <taxon>Anoxybacteroides</taxon>
    </lineage>
</organism>
<dbReference type="Proteomes" id="UP001339962">
    <property type="component" value="Unassembled WGS sequence"/>
</dbReference>
<evidence type="ECO:0000313" key="2">
    <source>
        <dbReference type="Proteomes" id="UP001339962"/>
    </source>
</evidence>
<dbReference type="EMBL" id="JARTLI010000029">
    <property type="protein sequence ID" value="MED5052677.1"/>
    <property type="molecule type" value="Genomic_DNA"/>
</dbReference>
<sequence length="65" mass="7807">MKIFDDTQRLIPAELVDERYRELSELVRKRHECEVNKDYMSAAKLGVEIIKLRKQLEGEKKNDMR</sequence>
<reference evidence="1 2" key="1">
    <citation type="submission" date="2023-03" db="EMBL/GenBank/DDBJ databases">
        <title>Bacillus Genome Sequencing.</title>
        <authorList>
            <person name="Dunlap C."/>
        </authorList>
    </citation>
    <scope>NUCLEOTIDE SEQUENCE [LARGE SCALE GENOMIC DNA]</scope>
    <source>
        <strain evidence="1 2">NRS-38</strain>
    </source>
</reference>
<proteinExistence type="predicted"/>
<protein>
    <submittedName>
        <fullName evidence="1">Uncharacterized protein</fullName>
    </submittedName>
</protein>
<dbReference type="Gene3D" id="6.10.140.360">
    <property type="match status" value="1"/>
</dbReference>
<accession>A0ABD5IWF9</accession>
<dbReference type="AlphaFoldDB" id="A0ABD5IWF9"/>
<gene>
    <name evidence="1" type="ORF">P9850_12715</name>
</gene>
<dbReference type="RefSeq" id="WP_328218921.1">
    <property type="nucleotide sequence ID" value="NZ_JARTLI010000029.1"/>
</dbReference>